<reference evidence="2" key="5">
    <citation type="journal article" date="2021" name="G3 (Bethesda)">
        <title>Aegilops tauschii genome assembly Aet v5.0 features greater sequence contiguity and improved annotation.</title>
        <authorList>
            <person name="Wang L."/>
            <person name="Zhu T."/>
            <person name="Rodriguez J.C."/>
            <person name="Deal K.R."/>
            <person name="Dubcovsky J."/>
            <person name="McGuire P.E."/>
            <person name="Lux T."/>
            <person name="Spannagl M."/>
            <person name="Mayer K.F.X."/>
            <person name="Baldrich P."/>
            <person name="Meyers B.C."/>
            <person name="Huo N."/>
            <person name="Gu Y.Q."/>
            <person name="Zhou H."/>
            <person name="Devos K.M."/>
            <person name="Bennetzen J.L."/>
            <person name="Unver T."/>
            <person name="Budak H."/>
            <person name="Gulick P.J."/>
            <person name="Galiba G."/>
            <person name="Kalapos B."/>
            <person name="Nelson D.R."/>
            <person name="Li P."/>
            <person name="You F.M."/>
            <person name="Luo M.C."/>
            <person name="Dvorak J."/>
        </authorList>
    </citation>
    <scope>NUCLEOTIDE SEQUENCE [LARGE SCALE GENOMIC DNA]</scope>
    <source>
        <strain evidence="2">cv. AL8/78</strain>
    </source>
</reference>
<dbReference type="EnsemblPlants" id="AET6Gv20919400.3">
    <property type="protein sequence ID" value="AET6Gv20919400.3"/>
    <property type="gene ID" value="AET6Gv20919400"/>
</dbReference>
<dbReference type="EnsemblPlants" id="AET6Gv20919400.2">
    <property type="protein sequence ID" value="AET6Gv20919400.2"/>
    <property type="gene ID" value="AET6Gv20919400"/>
</dbReference>
<reference evidence="2" key="4">
    <citation type="submission" date="2019-03" db="UniProtKB">
        <authorList>
            <consortium name="EnsemblPlants"/>
        </authorList>
    </citation>
    <scope>IDENTIFICATION</scope>
</reference>
<feature type="domain" description="Reverse transcriptase zinc-binding" evidence="1">
    <location>
        <begin position="115"/>
        <end position="199"/>
    </location>
</feature>
<evidence type="ECO:0000259" key="1">
    <source>
        <dbReference type="Pfam" id="PF13966"/>
    </source>
</evidence>
<keyword evidence="3" id="KW-1185">Reference proteome</keyword>
<dbReference type="PANTHER" id="PTHR36617:SF8">
    <property type="entry name" value="OS10G0457800 PROTEIN"/>
    <property type="match status" value="1"/>
</dbReference>
<evidence type="ECO:0000313" key="3">
    <source>
        <dbReference type="Proteomes" id="UP000015105"/>
    </source>
</evidence>
<protein>
    <recommendedName>
        <fullName evidence="1">Reverse transcriptase zinc-binding domain-containing protein</fullName>
    </recommendedName>
</protein>
<dbReference type="STRING" id="200361.A0A453PZ75"/>
<reference evidence="3" key="2">
    <citation type="journal article" date="2017" name="Nat. Plants">
        <title>The Aegilops tauschii genome reveals multiple impacts of transposons.</title>
        <authorList>
            <person name="Zhao G."/>
            <person name="Zou C."/>
            <person name="Li K."/>
            <person name="Wang K."/>
            <person name="Li T."/>
            <person name="Gao L."/>
            <person name="Zhang X."/>
            <person name="Wang H."/>
            <person name="Yang Z."/>
            <person name="Liu X."/>
            <person name="Jiang W."/>
            <person name="Mao L."/>
            <person name="Kong X."/>
            <person name="Jiao Y."/>
            <person name="Jia J."/>
        </authorList>
    </citation>
    <scope>NUCLEOTIDE SEQUENCE [LARGE SCALE GENOMIC DNA]</scope>
    <source>
        <strain evidence="3">cv. AL8/78</strain>
    </source>
</reference>
<dbReference type="Gramene" id="AET6Gv20919400.3">
    <property type="protein sequence ID" value="AET6Gv20919400.3"/>
    <property type="gene ID" value="AET6Gv20919400"/>
</dbReference>
<dbReference type="EnsemblPlants" id="AET6Gv20919400.1">
    <property type="protein sequence ID" value="AET6Gv20919400.1"/>
    <property type="gene ID" value="AET6Gv20919400"/>
</dbReference>
<dbReference type="PANTHER" id="PTHR36617">
    <property type="entry name" value="PROTEIN, PUTATIVE-RELATED"/>
    <property type="match status" value="1"/>
</dbReference>
<dbReference type="Proteomes" id="UP000015105">
    <property type="component" value="Chromosome 6D"/>
</dbReference>
<proteinExistence type="predicted"/>
<accession>A0A453PZ75</accession>
<organism evidence="2 3">
    <name type="scientific">Aegilops tauschii subsp. strangulata</name>
    <name type="common">Goatgrass</name>
    <dbReference type="NCBI Taxonomy" id="200361"/>
    <lineage>
        <taxon>Eukaryota</taxon>
        <taxon>Viridiplantae</taxon>
        <taxon>Streptophyta</taxon>
        <taxon>Embryophyta</taxon>
        <taxon>Tracheophyta</taxon>
        <taxon>Spermatophyta</taxon>
        <taxon>Magnoliopsida</taxon>
        <taxon>Liliopsida</taxon>
        <taxon>Poales</taxon>
        <taxon>Poaceae</taxon>
        <taxon>BOP clade</taxon>
        <taxon>Pooideae</taxon>
        <taxon>Triticodae</taxon>
        <taxon>Triticeae</taxon>
        <taxon>Triticinae</taxon>
        <taxon>Aegilops</taxon>
    </lineage>
</organism>
<evidence type="ECO:0000313" key="2">
    <source>
        <dbReference type="EnsemblPlants" id="AET6Gv20919400.2"/>
    </source>
</evidence>
<name>A0A453PZ75_AEGTS</name>
<reference evidence="2" key="3">
    <citation type="journal article" date="2017" name="Nature">
        <title>Genome sequence of the progenitor of the wheat D genome Aegilops tauschii.</title>
        <authorList>
            <person name="Luo M.C."/>
            <person name="Gu Y.Q."/>
            <person name="Puiu D."/>
            <person name="Wang H."/>
            <person name="Twardziok S.O."/>
            <person name="Deal K.R."/>
            <person name="Huo N."/>
            <person name="Zhu T."/>
            <person name="Wang L."/>
            <person name="Wang Y."/>
            <person name="McGuire P.E."/>
            <person name="Liu S."/>
            <person name="Long H."/>
            <person name="Ramasamy R.K."/>
            <person name="Rodriguez J.C."/>
            <person name="Van S.L."/>
            <person name="Yuan L."/>
            <person name="Wang Z."/>
            <person name="Xia Z."/>
            <person name="Xiao L."/>
            <person name="Anderson O.D."/>
            <person name="Ouyang S."/>
            <person name="Liang Y."/>
            <person name="Zimin A.V."/>
            <person name="Pertea G."/>
            <person name="Qi P."/>
            <person name="Bennetzen J.L."/>
            <person name="Dai X."/>
            <person name="Dawson M.W."/>
            <person name="Muller H.G."/>
            <person name="Kugler K."/>
            <person name="Rivarola-Duarte L."/>
            <person name="Spannagl M."/>
            <person name="Mayer K.F.X."/>
            <person name="Lu F.H."/>
            <person name="Bevan M.W."/>
            <person name="Leroy P."/>
            <person name="Li P."/>
            <person name="You F.M."/>
            <person name="Sun Q."/>
            <person name="Liu Z."/>
            <person name="Lyons E."/>
            <person name="Wicker T."/>
            <person name="Salzberg S.L."/>
            <person name="Devos K.M."/>
            <person name="Dvorak J."/>
        </authorList>
    </citation>
    <scope>NUCLEOTIDE SEQUENCE [LARGE SCALE GENOMIC DNA]</scope>
    <source>
        <strain evidence="2">cv. AL8/78</strain>
    </source>
</reference>
<dbReference type="Pfam" id="PF13966">
    <property type="entry name" value="zf-RVT"/>
    <property type="match status" value="1"/>
</dbReference>
<dbReference type="Gramene" id="AET6Gv20919400.2">
    <property type="protein sequence ID" value="AET6Gv20919400.2"/>
    <property type="gene ID" value="AET6Gv20919400"/>
</dbReference>
<dbReference type="InterPro" id="IPR026960">
    <property type="entry name" value="RVT-Znf"/>
</dbReference>
<dbReference type="Gramene" id="AET6Gv20919400.1">
    <property type="protein sequence ID" value="AET6Gv20919400.1"/>
    <property type="gene ID" value="AET6Gv20919400"/>
</dbReference>
<sequence length="296" mass="34133">MGMPCTDSDKDLFAAATRVCIGDGKTAKFWESSWLDDLRPRDITPKIFEISKRKACVVSKALDNHSWIHQINTQEGLTLTHIQQFAKLWEMLAGVTLRNDMQDTISWKFTTNGEYSASTAYLAQFADLTYNTNNATIWKMWAPPKCKFFAWLVLQNRVWTADRLTRRGWPNCGLCPLCKQVQESAAHLLFQCRFSGRVWNEITVWLGIHHYTPLTWRNEDSVRARWIKAVGAGDQHRKALASVMMLVSWEIWKERNARIFRNMAAPTTIVVSRIKEEARLWALAGAKHLSLLMSRE</sequence>
<dbReference type="AlphaFoldDB" id="A0A453PZ75"/>
<reference evidence="3" key="1">
    <citation type="journal article" date="2014" name="Science">
        <title>Ancient hybridizations among the ancestral genomes of bread wheat.</title>
        <authorList>
            <consortium name="International Wheat Genome Sequencing Consortium,"/>
            <person name="Marcussen T."/>
            <person name="Sandve S.R."/>
            <person name="Heier L."/>
            <person name="Spannagl M."/>
            <person name="Pfeifer M."/>
            <person name="Jakobsen K.S."/>
            <person name="Wulff B.B."/>
            <person name="Steuernagel B."/>
            <person name="Mayer K.F."/>
            <person name="Olsen O.A."/>
        </authorList>
    </citation>
    <scope>NUCLEOTIDE SEQUENCE [LARGE SCALE GENOMIC DNA]</scope>
    <source>
        <strain evidence="3">cv. AL8/78</strain>
    </source>
</reference>